<keyword evidence="1" id="KW-0812">Transmembrane</keyword>
<proteinExistence type="predicted"/>
<feature type="transmembrane region" description="Helical" evidence="1">
    <location>
        <begin position="100"/>
        <end position="118"/>
    </location>
</feature>
<organism evidence="2 3">
    <name type="scientific">Shewanella morhuae</name>
    <dbReference type="NCBI Taxonomy" id="365591"/>
    <lineage>
        <taxon>Bacteria</taxon>
        <taxon>Pseudomonadati</taxon>
        <taxon>Pseudomonadota</taxon>
        <taxon>Gammaproteobacteria</taxon>
        <taxon>Alteromonadales</taxon>
        <taxon>Shewanellaceae</taxon>
        <taxon>Shewanella</taxon>
    </lineage>
</organism>
<protein>
    <submittedName>
        <fullName evidence="2">Type IV conjugative transfer system pilin TraA</fullName>
    </submittedName>
</protein>
<dbReference type="AlphaFoldDB" id="A0A380BZK7"/>
<keyword evidence="1" id="KW-0472">Membrane</keyword>
<gene>
    <name evidence="2" type="ORF">NCTC10736_03974</name>
</gene>
<evidence type="ECO:0000313" key="3">
    <source>
        <dbReference type="Proteomes" id="UP000255061"/>
    </source>
</evidence>
<dbReference type="RefSeq" id="WP_115407282.1">
    <property type="nucleotide sequence ID" value="NZ_UGYV01000004.1"/>
</dbReference>
<accession>A0A380BZK7</accession>
<feature type="transmembrane region" description="Helical" evidence="1">
    <location>
        <begin position="73"/>
        <end position="93"/>
    </location>
</feature>
<reference evidence="2 3" key="1">
    <citation type="submission" date="2018-06" db="EMBL/GenBank/DDBJ databases">
        <authorList>
            <consortium name="Pathogen Informatics"/>
            <person name="Doyle S."/>
        </authorList>
    </citation>
    <scope>NUCLEOTIDE SEQUENCE [LARGE SCALE GENOMIC DNA]</scope>
    <source>
        <strain evidence="2 3">NCTC10736</strain>
    </source>
</reference>
<name>A0A380BZK7_9GAMM</name>
<dbReference type="Proteomes" id="UP000255061">
    <property type="component" value="Unassembled WGS sequence"/>
</dbReference>
<sequence length="123" mass="13095">MTTKTQQPSAQQSEVNEEILRLAKHIPSDSTIFIMRCTFLFIICIVATLLLSWDVHAADIFAPAKSEIVDTVGTGSTAQFAILVVGLCVGAITGFLTKNWGAAIGSFIVGIIFVNVALKVVGL</sequence>
<evidence type="ECO:0000256" key="1">
    <source>
        <dbReference type="SAM" id="Phobius"/>
    </source>
</evidence>
<feature type="transmembrane region" description="Helical" evidence="1">
    <location>
        <begin position="33"/>
        <end position="53"/>
    </location>
</feature>
<evidence type="ECO:0000313" key="2">
    <source>
        <dbReference type="EMBL" id="SUJ09001.1"/>
    </source>
</evidence>
<dbReference type="EMBL" id="UGYV01000004">
    <property type="protein sequence ID" value="SUJ09001.1"/>
    <property type="molecule type" value="Genomic_DNA"/>
</dbReference>
<keyword evidence="1" id="KW-1133">Transmembrane helix</keyword>